<keyword evidence="3" id="KW-1185">Reference proteome</keyword>
<feature type="transmembrane region" description="Helical" evidence="1">
    <location>
        <begin position="7"/>
        <end position="28"/>
    </location>
</feature>
<evidence type="ECO:0000313" key="2">
    <source>
        <dbReference type="EMBL" id="ALG06713.1"/>
    </source>
</evidence>
<dbReference type="RefSeq" id="WP_054288685.1">
    <property type="nucleotide sequence ID" value="NZ_CP012752.1"/>
</dbReference>
<dbReference type="KEGG" id="kphy:AOZ06_07025"/>
<keyword evidence="1" id="KW-1133">Transmembrane helix</keyword>
<evidence type="ECO:0000313" key="3">
    <source>
        <dbReference type="Proteomes" id="UP000063699"/>
    </source>
</evidence>
<feature type="transmembrane region" description="Helical" evidence="1">
    <location>
        <begin position="76"/>
        <end position="94"/>
    </location>
</feature>
<accession>A0A0N9HXC3</accession>
<gene>
    <name evidence="2" type="ORF">AOZ06_07025</name>
</gene>
<organism evidence="2 3">
    <name type="scientific">Kibdelosporangium phytohabitans</name>
    <dbReference type="NCBI Taxonomy" id="860235"/>
    <lineage>
        <taxon>Bacteria</taxon>
        <taxon>Bacillati</taxon>
        <taxon>Actinomycetota</taxon>
        <taxon>Actinomycetes</taxon>
        <taxon>Pseudonocardiales</taxon>
        <taxon>Pseudonocardiaceae</taxon>
        <taxon>Kibdelosporangium</taxon>
    </lineage>
</organism>
<protein>
    <submittedName>
        <fullName evidence="2">Uncharacterized protein</fullName>
    </submittedName>
</protein>
<dbReference type="AlphaFoldDB" id="A0A0N9HXC3"/>
<keyword evidence="1" id="KW-0812">Transmembrane</keyword>
<dbReference type="EMBL" id="CP012752">
    <property type="protein sequence ID" value="ALG06713.1"/>
    <property type="molecule type" value="Genomic_DNA"/>
</dbReference>
<reference evidence="2 3" key="1">
    <citation type="submission" date="2015-07" db="EMBL/GenBank/DDBJ databases">
        <title>Genome sequencing of Kibdelosporangium phytohabitans.</title>
        <authorList>
            <person name="Qin S."/>
            <person name="Xing K."/>
        </authorList>
    </citation>
    <scope>NUCLEOTIDE SEQUENCE [LARGE SCALE GENOMIC DNA]</scope>
    <source>
        <strain evidence="2 3">KLBMP1111</strain>
    </source>
</reference>
<dbReference type="OrthoDB" id="74134at2"/>
<sequence>MIRGGLVFLAVSQGLVGVLQLFFPRTFYDNVPIPGHSWVAMFPPYNEHLMRDLGAATSAYVLVLVVAVVTMERRMVATALVANLVFTVPHFVFHAVHMDNMPRADWIAQTLALALGVVIPGLLLGVLFSQRKSRSKQTESVEPM</sequence>
<evidence type="ECO:0000256" key="1">
    <source>
        <dbReference type="SAM" id="Phobius"/>
    </source>
</evidence>
<keyword evidence="1" id="KW-0472">Membrane</keyword>
<proteinExistence type="predicted"/>
<dbReference type="STRING" id="860235.AOZ06_07025"/>
<name>A0A0N9HXC3_9PSEU</name>
<feature type="transmembrane region" description="Helical" evidence="1">
    <location>
        <begin position="106"/>
        <end position="128"/>
    </location>
</feature>
<feature type="transmembrane region" description="Helical" evidence="1">
    <location>
        <begin position="48"/>
        <end position="69"/>
    </location>
</feature>
<dbReference type="Proteomes" id="UP000063699">
    <property type="component" value="Chromosome"/>
</dbReference>